<evidence type="ECO:0000259" key="1">
    <source>
        <dbReference type="Pfam" id="PF22936"/>
    </source>
</evidence>
<organism evidence="2 3">
    <name type="scientific">Paspalum vaginatum</name>
    <name type="common">seashore paspalum</name>
    <dbReference type="NCBI Taxonomy" id="158149"/>
    <lineage>
        <taxon>Eukaryota</taxon>
        <taxon>Viridiplantae</taxon>
        <taxon>Streptophyta</taxon>
        <taxon>Embryophyta</taxon>
        <taxon>Tracheophyta</taxon>
        <taxon>Spermatophyta</taxon>
        <taxon>Magnoliopsida</taxon>
        <taxon>Liliopsida</taxon>
        <taxon>Poales</taxon>
        <taxon>Poaceae</taxon>
        <taxon>PACMAD clade</taxon>
        <taxon>Panicoideae</taxon>
        <taxon>Andropogonodae</taxon>
        <taxon>Paspaleae</taxon>
        <taxon>Paspalinae</taxon>
        <taxon>Paspalum</taxon>
    </lineage>
</organism>
<dbReference type="EMBL" id="MU629493">
    <property type="protein sequence ID" value="KAJ1256662.1"/>
    <property type="molecule type" value="Genomic_DNA"/>
</dbReference>
<evidence type="ECO:0000313" key="2">
    <source>
        <dbReference type="EMBL" id="KAJ1256662.1"/>
    </source>
</evidence>
<name>A0A9W8CGA5_9POAL</name>
<dbReference type="Proteomes" id="UP001164776">
    <property type="component" value="Unassembled WGS sequence"/>
</dbReference>
<dbReference type="AlphaFoldDB" id="A0A9W8CGA5"/>
<proteinExistence type="predicted"/>
<dbReference type="InterPro" id="IPR054722">
    <property type="entry name" value="PolX-like_BBD"/>
</dbReference>
<protein>
    <recommendedName>
        <fullName evidence="1">Retrovirus-related Pol polyprotein from transposon TNT 1-94-like beta-barrel domain-containing protein</fullName>
    </recommendedName>
</protein>
<dbReference type="Pfam" id="PF22936">
    <property type="entry name" value="Pol_BBD"/>
    <property type="match status" value="1"/>
</dbReference>
<keyword evidence="3" id="KW-1185">Reference proteome</keyword>
<feature type="domain" description="Retrovirus-related Pol polyprotein from transposon TNT 1-94-like beta-barrel" evidence="1">
    <location>
        <begin position="78"/>
        <end position="153"/>
    </location>
</feature>
<comment type="caution">
    <text evidence="2">The sequence shown here is derived from an EMBL/GenBank/DDBJ whole genome shotgun (WGS) entry which is preliminary data.</text>
</comment>
<accession>A0A9W8CGA5</accession>
<reference evidence="2 3" key="1">
    <citation type="submission" date="2022-10" db="EMBL/GenBank/DDBJ databases">
        <title>WGS assembly of Paspalum vaginatum 540-79.</title>
        <authorList>
            <person name="Sun G."/>
            <person name="Wase N."/>
            <person name="Shu S."/>
            <person name="Jenkins J."/>
            <person name="Zhou B."/>
            <person name="Torres-Rodriguez J."/>
            <person name="Chen C."/>
            <person name="Sandor L."/>
            <person name="Plott C."/>
            <person name="Yoshinga Y."/>
            <person name="Daum C."/>
            <person name="Qi P."/>
            <person name="Barry K."/>
            <person name="Lipzen A."/>
            <person name="Berry L."/>
            <person name="Pedersen C."/>
            <person name="Gottilla T."/>
            <person name="Foltz A."/>
            <person name="Yu H."/>
            <person name="O'Malley R."/>
            <person name="Zhang C."/>
            <person name="Devos K."/>
            <person name="Sigmon B."/>
            <person name="Yu B."/>
            <person name="Obata T."/>
            <person name="Schmutz J."/>
            <person name="Schnable J."/>
        </authorList>
    </citation>
    <scope>NUCLEOTIDE SEQUENCE [LARGE SCALE GENOMIC DNA]</scope>
    <source>
        <strain evidence="3">cv. 540-79</strain>
    </source>
</reference>
<gene>
    <name evidence="2" type="ORF">BS78_K339200</name>
</gene>
<evidence type="ECO:0000313" key="3">
    <source>
        <dbReference type="Proteomes" id="UP001164776"/>
    </source>
</evidence>
<sequence length="154" mass="17061">MEESRKIEKVFEVLAEILTTKELKKVAQIFLAKSSKLMSAPIRHNEQHYISRQEETSTVLGNLINLARPITSTSHANWIIYSGASKHVTGDLDEFASYTPYQSTYKETIQMADGTHQPIKGVGTVKCSPSIMLSSVLHVPSFPVNLLSLSALVD</sequence>
<dbReference type="OrthoDB" id="689502at2759"/>